<keyword evidence="5 8" id="KW-0560">Oxidoreductase</keyword>
<dbReference type="GO" id="GO:0005634">
    <property type="term" value="C:nucleus"/>
    <property type="evidence" value="ECO:0007669"/>
    <property type="project" value="UniProtKB-SubCell"/>
</dbReference>
<keyword evidence="6 8" id="KW-0408">Iron</keyword>
<dbReference type="PROSITE" id="PS51471">
    <property type="entry name" value="FE2OG_OXY"/>
    <property type="match status" value="1"/>
</dbReference>
<dbReference type="InterPro" id="IPR005123">
    <property type="entry name" value="Oxoglu/Fe-dep_dioxygenase_dom"/>
</dbReference>
<evidence type="ECO:0000256" key="4">
    <source>
        <dbReference type="ARBA" id="ARBA00022964"/>
    </source>
</evidence>
<keyword evidence="7" id="KW-0539">Nucleus</keyword>
<keyword evidence="3 8" id="KW-0479">Metal-binding</keyword>
<name>A0A9P6CEZ8_9AGAR</name>
<keyword evidence="11" id="KW-1185">Reference proteome</keyword>
<evidence type="ECO:0000256" key="3">
    <source>
        <dbReference type="ARBA" id="ARBA00022723"/>
    </source>
</evidence>
<evidence type="ECO:0000256" key="7">
    <source>
        <dbReference type="ARBA" id="ARBA00023242"/>
    </source>
</evidence>
<dbReference type="OrthoDB" id="412814at2759"/>
<dbReference type="GO" id="GO:0046872">
    <property type="term" value="F:metal ion binding"/>
    <property type="evidence" value="ECO:0007669"/>
    <property type="project" value="UniProtKB-KW"/>
</dbReference>
<accession>A0A9P6CEZ8</accession>
<keyword evidence="4" id="KW-0223">Dioxygenase</keyword>
<evidence type="ECO:0000256" key="1">
    <source>
        <dbReference type="ARBA" id="ARBA00004123"/>
    </source>
</evidence>
<protein>
    <recommendedName>
        <fullName evidence="9">Fe2OG dioxygenase domain-containing protein</fullName>
    </recommendedName>
</protein>
<proteinExistence type="inferred from homology"/>
<dbReference type="InterPro" id="IPR037151">
    <property type="entry name" value="AlkB-like_sf"/>
</dbReference>
<evidence type="ECO:0000256" key="8">
    <source>
        <dbReference type="RuleBase" id="RU003682"/>
    </source>
</evidence>
<evidence type="ECO:0000313" key="11">
    <source>
        <dbReference type="Proteomes" id="UP000807353"/>
    </source>
</evidence>
<evidence type="ECO:0000256" key="2">
    <source>
        <dbReference type="ARBA" id="ARBA00007879"/>
    </source>
</evidence>
<reference evidence="10" key="1">
    <citation type="submission" date="2020-11" db="EMBL/GenBank/DDBJ databases">
        <authorList>
            <consortium name="DOE Joint Genome Institute"/>
            <person name="Ahrendt S."/>
            <person name="Riley R."/>
            <person name="Andreopoulos W."/>
            <person name="Labutti K."/>
            <person name="Pangilinan J."/>
            <person name="Ruiz-Duenas F.J."/>
            <person name="Barrasa J.M."/>
            <person name="Sanchez-Garcia M."/>
            <person name="Camarero S."/>
            <person name="Miyauchi S."/>
            <person name="Serrano A."/>
            <person name="Linde D."/>
            <person name="Babiker R."/>
            <person name="Drula E."/>
            <person name="Ayuso-Fernandez I."/>
            <person name="Pacheco R."/>
            <person name="Padilla G."/>
            <person name="Ferreira P."/>
            <person name="Barriuso J."/>
            <person name="Kellner H."/>
            <person name="Castanera R."/>
            <person name="Alfaro M."/>
            <person name="Ramirez L."/>
            <person name="Pisabarro A.G."/>
            <person name="Kuo A."/>
            <person name="Tritt A."/>
            <person name="Lipzen A."/>
            <person name="He G."/>
            <person name="Yan M."/>
            <person name="Ng V."/>
            <person name="Cullen D."/>
            <person name="Martin F."/>
            <person name="Rosso M.-N."/>
            <person name="Henrissat B."/>
            <person name="Hibbett D."/>
            <person name="Martinez A.T."/>
            <person name="Grigoriev I.V."/>
        </authorList>
    </citation>
    <scope>NUCLEOTIDE SEQUENCE</scope>
    <source>
        <strain evidence="10">CBS 247.69</strain>
    </source>
</reference>
<comment type="similarity">
    <text evidence="2">Belongs to the alkB family.</text>
</comment>
<dbReference type="EMBL" id="MU150262">
    <property type="protein sequence ID" value="KAF9463506.1"/>
    <property type="molecule type" value="Genomic_DNA"/>
</dbReference>
<organism evidence="10 11">
    <name type="scientific">Collybia nuda</name>
    <dbReference type="NCBI Taxonomy" id="64659"/>
    <lineage>
        <taxon>Eukaryota</taxon>
        <taxon>Fungi</taxon>
        <taxon>Dikarya</taxon>
        <taxon>Basidiomycota</taxon>
        <taxon>Agaricomycotina</taxon>
        <taxon>Agaricomycetes</taxon>
        <taxon>Agaricomycetidae</taxon>
        <taxon>Agaricales</taxon>
        <taxon>Tricholomatineae</taxon>
        <taxon>Clitocybaceae</taxon>
        <taxon>Collybia</taxon>
    </lineage>
</organism>
<gene>
    <name evidence="10" type="ORF">BDZ94DRAFT_1218177</name>
</gene>
<evidence type="ECO:0000256" key="5">
    <source>
        <dbReference type="ARBA" id="ARBA00023002"/>
    </source>
</evidence>
<dbReference type="Gene3D" id="2.60.120.590">
    <property type="entry name" value="Alpha-ketoglutarate-dependent dioxygenase AlkB-like"/>
    <property type="match status" value="1"/>
</dbReference>
<dbReference type="SUPFAM" id="SSF51197">
    <property type="entry name" value="Clavaminate synthase-like"/>
    <property type="match status" value="1"/>
</dbReference>
<dbReference type="AlphaFoldDB" id="A0A9P6CEZ8"/>
<dbReference type="PANTHER" id="PTHR46030">
    <property type="entry name" value="ALPHA-KETOGLUTARATE-DEPENDENT DIOXYGENASE ALKB HOMOLOG 6"/>
    <property type="match status" value="1"/>
</dbReference>
<sequence length="268" mass="29775">MNTTDDWSGYRVAGHETFYVPDFVTLEEEEYLIRKILESPQQKWKQLANRRLQLWGGEITSRNVLLSQMMPTFLTAYPDIIGRLKDTGFFASSPHGAPNHVILNEASIYQPGQGIMPHEDGPAYYPVVATISLGSHSTFHYYQYHDEVIPSREGSIPGFTASGKTINPTPVLSVLLERRSLIISRGPMYSSHLHGIQGLSEDQISPEGPTAPPSFTKLGAEIANWQLLTGKEVKGVIEQGGVLQRGVRYSLTCRDVGRVSSAKSFVRQ</sequence>
<evidence type="ECO:0000256" key="6">
    <source>
        <dbReference type="ARBA" id="ARBA00023004"/>
    </source>
</evidence>
<comment type="caution">
    <text evidence="10">The sequence shown here is derived from an EMBL/GenBank/DDBJ whole genome shotgun (WGS) entry which is preliminary data.</text>
</comment>
<dbReference type="Proteomes" id="UP000807353">
    <property type="component" value="Unassembled WGS sequence"/>
</dbReference>
<comment type="similarity">
    <text evidence="8">Belongs to the iron/ascorbate-dependent oxidoreductase family.</text>
</comment>
<evidence type="ECO:0000313" key="10">
    <source>
        <dbReference type="EMBL" id="KAF9463506.1"/>
    </source>
</evidence>
<dbReference type="InterPro" id="IPR032862">
    <property type="entry name" value="ALKBH6"/>
</dbReference>
<dbReference type="PANTHER" id="PTHR46030:SF1">
    <property type="entry name" value="ALPHA-KETOGLUTARATE-DEPENDENT DIOXYGENASE ALKB HOMOLOG 6"/>
    <property type="match status" value="1"/>
</dbReference>
<feature type="domain" description="Fe2OG dioxygenase" evidence="9">
    <location>
        <begin position="98"/>
        <end position="261"/>
    </location>
</feature>
<dbReference type="GO" id="GO:0051213">
    <property type="term" value="F:dioxygenase activity"/>
    <property type="evidence" value="ECO:0007669"/>
    <property type="project" value="UniProtKB-KW"/>
</dbReference>
<comment type="subcellular location">
    <subcellularLocation>
        <location evidence="1">Nucleus</location>
    </subcellularLocation>
</comment>
<evidence type="ECO:0000259" key="9">
    <source>
        <dbReference type="PROSITE" id="PS51471"/>
    </source>
</evidence>